<dbReference type="SMART" id="SM01312">
    <property type="entry name" value="RTC4"/>
    <property type="match status" value="1"/>
</dbReference>
<dbReference type="InterPro" id="IPR039024">
    <property type="entry name" value="RTC4"/>
</dbReference>
<dbReference type="OrthoDB" id="128308at2759"/>
<accession>A0A9P5H3M1</accession>
<evidence type="ECO:0000256" key="7">
    <source>
        <dbReference type="ARBA" id="ARBA00023242"/>
    </source>
</evidence>
<comment type="function">
    <text evidence="1">May be involved in a process influencing telomere capping.</text>
</comment>
<dbReference type="InterPro" id="IPR028094">
    <property type="entry name" value="RTC4_C"/>
</dbReference>
<proteinExistence type="inferred from homology"/>
<dbReference type="AlphaFoldDB" id="A0A9P5H3M1"/>
<feature type="compositionally biased region" description="Basic and acidic residues" evidence="8">
    <location>
        <begin position="180"/>
        <end position="206"/>
    </location>
</feature>
<name>A0A9P5H3M1_9HYPO</name>
<sequence length="539" mass="58950">MASGRSGLSVRHQPEPLLRVVGGKQRAKLVQPVALDAAPLSSDDEDEGESGVADRAGNSGPAQSPTRSSDSEPERSSQANIRRTAFGAPNDSKSRKNPTRNASYSRSKASRAEGSRDASSPKSKRRKLDDGESEGPSSKKLSRSISISSSADHLTDEQGFVKKQAVKATYGTKYGSSQESRSKKVTAEKSRQRAKIKAPDSLDSPKKPGQAKLRAPSDSVLSSPSKGPPARFIKHSQDENGDSEDPLDSPVRKPIKPGKRMVQPSKQKKRGTLWEARRPPPARPKFMIPAEIPDGSQESRGDNDGNPKSPLSPLSEISGLSDLSDSEEPGNSQTVTEASYAGEGDRNETRAECPWCGDAVPDALLKEFSNGKRLNVRMQTKFCQTHKKQTAIDTWRERQYPAEILWSDLHSRFEDHRGFLLEVVSGKPSHFRSILANKIETGKARSLKKEDNLNPGYYGPRGFNLMCDYLVGEFGDLLKEKAVSDRVIAGRGSASFIESVLVAELAVRLIQEDMDVSTEEARDIMEESKALGEMIHEEI</sequence>
<dbReference type="GO" id="GO:0005737">
    <property type="term" value="C:cytoplasm"/>
    <property type="evidence" value="ECO:0007669"/>
    <property type="project" value="UniProtKB-SubCell"/>
</dbReference>
<dbReference type="PANTHER" id="PTHR41391">
    <property type="entry name" value="RESTRICTION OF TELOMERE CAPPING PROTEIN 4"/>
    <property type="match status" value="1"/>
</dbReference>
<reference evidence="10" key="1">
    <citation type="submission" date="2020-03" db="EMBL/GenBank/DDBJ databases">
        <title>Draft Genome Sequence of Cylindrodendrum hubeiense.</title>
        <authorList>
            <person name="Buettner E."/>
            <person name="Kellner H."/>
        </authorList>
    </citation>
    <scope>NUCLEOTIDE SEQUENCE</scope>
    <source>
        <strain evidence="10">IHI 201604</strain>
    </source>
</reference>
<evidence type="ECO:0000313" key="11">
    <source>
        <dbReference type="Proteomes" id="UP000722485"/>
    </source>
</evidence>
<keyword evidence="7" id="KW-0539">Nucleus</keyword>
<evidence type="ECO:0000256" key="2">
    <source>
        <dbReference type="ARBA" id="ARBA00004123"/>
    </source>
</evidence>
<dbReference type="GO" id="GO:0005634">
    <property type="term" value="C:nucleus"/>
    <property type="evidence" value="ECO:0007669"/>
    <property type="project" value="UniProtKB-SubCell"/>
</dbReference>
<keyword evidence="6" id="KW-0963">Cytoplasm</keyword>
<comment type="similarity">
    <text evidence="4">Belongs to the RTC4 family.</text>
</comment>
<evidence type="ECO:0000256" key="1">
    <source>
        <dbReference type="ARBA" id="ARBA00002738"/>
    </source>
</evidence>
<organism evidence="10 11">
    <name type="scientific">Cylindrodendrum hubeiense</name>
    <dbReference type="NCBI Taxonomy" id="595255"/>
    <lineage>
        <taxon>Eukaryota</taxon>
        <taxon>Fungi</taxon>
        <taxon>Dikarya</taxon>
        <taxon>Ascomycota</taxon>
        <taxon>Pezizomycotina</taxon>
        <taxon>Sordariomycetes</taxon>
        <taxon>Hypocreomycetidae</taxon>
        <taxon>Hypocreales</taxon>
        <taxon>Nectriaceae</taxon>
        <taxon>Cylindrodendrum</taxon>
    </lineage>
</organism>
<evidence type="ECO:0000256" key="3">
    <source>
        <dbReference type="ARBA" id="ARBA00004496"/>
    </source>
</evidence>
<evidence type="ECO:0000256" key="6">
    <source>
        <dbReference type="ARBA" id="ARBA00022490"/>
    </source>
</evidence>
<evidence type="ECO:0000313" key="10">
    <source>
        <dbReference type="EMBL" id="KAF7544219.1"/>
    </source>
</evidence>
<dbReference type="Pfam" id="PF14474">
    <property type="entry name" value="RTC4"/>
    <property type="match status" value="1"/>
</dbReference>
<protein>
    <recommendedName>
        <fullName evidence="5">Restriction of telomere capping protein 4</fullName>
    </recommendedName>
</protein>
<comment type="subcellular location">
    <subcellularLocation>
        <location evidence="3">Cytoplasm</location>
    </subcellularLocation>
    <subcellularLocation>
        <location evidence="2">Nucleus</location>
    </subcellularLocation>
</comment>
<feature type="region of interest" description="Disordered" evidence="8">
    <location>
        <begin position="1"/>
        <end position="353"/>
    </location>
</feature>
<evidence type="ECO:0000256" key="4">
    <source>
        <dbReference type="ARBA" id="ARBA00009461"/>
    </source>
</evidence>
<dbReference type="EMBL" id="JAANBB010000316">
    <property type="protein sequence ID" value="KAF7544219.1"/>
    <property type="molecule type" value="Genomic_DNA"/>
</dbReference>
<dbReference type="Proteomes" id="UP000722485">
    <property type="component" value="Unassembled WGS sequence"/>
</dbReference>
<evidence type="ECO:0000259" key="9">
    <source>
        <dbReference type="SMART" id="SM01312"/>
    </source>
</evidence>
<evidence type="ECO:0000256" key="5">
    <source>
        <dbReference type="ARBA" id="ARBA00015162"/>
    </source>
</evidence>
<keyword evidence="11" id="KW-1185">Reference proteome</keyword>
<feature type="domain" description="Restriction of telomere capping protein 4 C-terminal" evidence="9">
    <location>
        <begin position="423"/>
        <end position="538"/>
    </location>
</feature>
<evidence type="ECO:0000256" key="8">
    <source>
        <dbReference type="SAM" id="MobiDB-lite"/>
    </source>
</evidence>
<dbReference type="PANTHER" id="PTHR41391:SF1">
    <property type="entry name" value="RESTRICTION OF TELOMERE CAPPING PROTEIN 4"/>
    <property type="match status" value="1"/>
</dbReference>
<gene>
    <name evidence="10" type="ORF">G7Z17_g10135</name>
</gene>
<comment type="caution">
    <text evidence="10">The sequence shown here is derived from an EMBL/GenBank/DDBJ whole genome shotgun (WGS) entry which is preliminary data.</text>
</comment>